<reference evidence="9 15" key="1">
    <citation type="submission" date="2011-08" db="EMBL/GenBank/DDBJ databases">
        <title>The Genome Sequence of Eubacteriaceae bacterium ACC19a.</title>
        <authorList>
            <consortium name="The Broad Institute Genome Sequencing Platform"/>
            <person name="Earl A."/>
            <person name="Ward D."/>
            <person name="Feldgarden M."/>
            <person name="Gevers D."/>
            <person name="Sizova M."/>
            <person name="Hazen A."/>
            <person name="Epstein S."/>
            <person name="Young S.K."/>
            <person name="Zeng Q."/>
            <person name="Gargeya S."/>
            <person name="Fitzgerald M."/>
            <person name="Haas B."/>
            <person name="Abouelleil A."/>
            <person name="Alvarado L."/>
            <person name="Arachchi H.M."/>
            <person name="Berlin A."/>
            <person name="Brown A."/>
            <person name="Chapman S.B."/>
            <person name="Chen Z."/>
            <person name="Dunbar C."/>
            <person name="Freedman E."/>
            <person name="Gearin G."/>
            <person name="Gellesch M."/>
            <person name="Goldberg J."/>
            <person name="Griggs A."/>
            <person name="Gujja S."/>
            <person name="Heiman D."/>
            <person name="Howarth C."/>
            <person name="Larson L."/>
            <person name="Lui A."/>
            <person name="MacDonald P.J.P."/>
            <person name="Montmayeur A."/>
            <person name="Murphy C."/>
            <person name="Neiman D."/>
            <person name="Pearson M."/>
            <person name="Priest M."/>
            <person name="Roberts A."/>
            <person name="Saif S."/>
            <person name="Shea T."/>
            <person name="Shenoy N."/>
            <person name="Sisk P."/>
            <person name="Stolte C."/>
            <person name="Sykes S."/>
            <person name="Wortman J."/>
            <person name="Nusbaum C."/>
            <person name="Birren B."/>
        </authorList>
    </citation>
    <scope>NUCLEOTIDE SEQUENCE [LARGE SCALE GENOMIC DNA]</scope>
    <source>
        <strain evidence="9 15">ACC19a</strain>
    </source>
</reference>
<dbReference type="OrthoDB" id="9806398at2"/>
<accession>J6HRJ3</accession>
<evidence type="ECO:0000256" key="1">
    <source>
        <dbReference type="ARBA" id="ARBA00022448"/>
    </source>
</evidence>
<dbReference type="GO" id="GO:0046872">
    <property type="term" value="F:metal ion binding"/>
    <property type="evidence" value="ECO:0007669"/>
    <property type="project" value="UniProtKB-KW"/>
</dbReference>
<proteinExistence type="predicted"/>
<dbReference type="InterPro" id="IPR051684">
    <property type="entry name" value="Electron_Trans/Redox"/>
</dbReference>
<dbReference type="GO" id="GO:0005886">
    <property type="term" value="C:plasma membrane"/>
    <property type="evidence" value="ECO:0007669"/>
    <property type="project" value="TreeGrafter"/>
</dbReference>
<dbReference type="Proteomes" id="UP000017818">
    <property type="component" value="Unassembled WGS sequence"/>
</dbReference>
<dbReference type="InterPro" id="IPR017896">
    <property type="entry name" value="4Fe4S_Fe-S-bd"/>
</dbReference>
<keyword evidence="5" id="KW-0408">Iron</keyword>
<evidence type="ECO:0000313" key="14">
    <source>
        <dbReference type="Proteomes" id="UP000005244"/>
    </source>
</evidence>
<evidence type="ECO:0000256" key="5">
    <source>
        <dbReference type="ARBA" id="ARBA00023004"/>
    </source>
</evidence>
<evidence type="ECO:0000313" key="10">
    <source>
        <dbReference type="EMBL" id="EHL17061.1"/>
    </source>
</evidence>
<reference evidence="11 13" key="2">
    <citation type="submission" date="2011-08" db="EMBL/GenBank/DDBJ databases">
        <title>The Genome Sequence of Eubacteriaceae bacterium CM5.</title>
        <authorList>
            <consortium name="The Broad Institute Genome Sequencing Platform"/>
            <person name="Earl A."/>
            <person name="Ward D."/>
            <person name="Feldgarden M."/>
            <person name="Gevers D."/>
            <person name="Sizova M."/>
            <person name="Hazen A."/>
            <person name="Epstein S."/>
            <person name="Young S.K."/>
            <person name="Zeng Q."/>
            <person name="Gargeya S."/>
            <person name="Fitzgerald M."/>
            <person name="Haas B."/>
            <person name="Abouelleil A."/>
            <person name="Alvarado L."/>
            <person name="Arachchi H.M."/>
            <person name="Berlin A."/>
            <person name="Brown A."/>
            <person name="Chapman S.B."/>
            <person name="Chen Z."/>
            <person name="Dunbar C."/>
            <person name="Freedman E."/>
            <person name="Gearin G."/>
            <person name="Gellesch M."/>
            <person name="Goldberg J."/>
            <person name="Griggs A."/>
            <person name="Gujja S."/>
            <person name="Heiman D."/>
            <person name="Howarth C."/>
            <person name="Larson L."/>
            <person name="Lui A."/>
            <person name="MacDonald P.J.P."/>
            <person name="Montmayeur A."/>
            <person name="Murphy C."/>
            <person name="Neiman D."/>
            <person name="Pearson M."/>
            <person name="Priest M."/>
            <person name="Roberts A."/>
            <person name="Saif S."/>
            <person name="Shea T."/>
            <person name="Shenoy N."/>
            <person name="Sisk P."/>
            <person name="Stolte C."/>
            <person name="Sykes S."/>
            <person name="Wortman J."/>
            <person name="Nusbaum C."/>
            <person name="Birren B."/>
        </authorList>
    </citation>
    <scope>NUCLEOTIDE SEQUENCE [LARGE SCALE GENOMIC DNA]</scope>
    <source>
        <strain evidence="11 13">CM5</strain>
    </source>
</reference>
<evidence type="ECO:0000313" key="15">
    <source>
        <dbReference type="Proteomes" id="UP000006437"/>
    </source>
</evidence>
<evidence type="ECO:0000256" key="3">
    <source>
        <dbReference type="ARBA" id="ARBA00022723"/>
    </source>
</evidence>
<dbReference type="InterPro" id="IPR017900">
    <property type="entry name" value="4Fe4S_Fe_S_CS"/>
</dbReference>
<dbReference type="HOGENOM" id="CLU_033147_1_0_9"/>
<keyword evidence="6" id="KW-0411">Iron-sulfur</keyword>
<sequence>MSLDNRNKFQIGFSLITNSYFYGFLKGKIYTGNLKNMCVPGLNCYSCPGALGSCPLGSIQNAFAGAHNKLSLYLIGVFLLFGAAFGRLVCGFMCPFGLFQDLIYKIKVFKMKKVKNMPFHNILKYLRYVILLVFVILLPLLLTNKLGMSSPYFCKLICPSGTFMAGIPLALTNKGIASAIGKLFTWKLFLLIIFFGLSLKFYRPFCKYICPLGAIYGFFNPIAIYKFEVRQDKCINCKRCQKVCPMDIKTYKTPNSMDCIRCNRCLKVCPTEALIRQPLIEKQKCMAKN</sequence>
<organism evidence="11 13">
    <name type="scientific">Peptoanaerobacter stomatis</name>
    <dbReference type="NCBI Taxonomy" id="796937"/>
    <lineage>
        <taxon>Bacteria</taxon>
        <taxon>Bacillati</taxon>
        <taxon>Bacillota</taxon>
        <taxon>Clostridia</taxon>
        <taxon>Peptostreptococcales</taxon>
        <taxon>Filifactoraceae</taxon>
        <taxon>Peptoanaerobacter</taxon>
    </lineage>
</organism>
<dbReference type="PROSITE" id="PS51379">
    <property type="entry name" value="4FE4S_FER_2"/>
    <property type="match status" value="2"/>
</dbReference>
<evidence type="ECO:0000313" key="9">
    <source>
        <dbReference type="EMBL" id="EHL14543.1"/>
    </source>
</evidence>
<feature type="transmembrane region" description="Helical" evidence="7">
    <location>
        <begin position="149"/>
        <end position="171"/>
    </location>
</feature>
<name>G9XD46_9FIRM</name>
<evidence type="ECO:0000313" key="11">
    <source>
        <dbReference type="EMBL" id="EHL19142.1"/>
    </source>
</evidence>
<dbReference type="RefSeq" id="WP_009526345.1">
    <property type="nucleotide sequence ID" value="NZ_ALNK01000003.1"/>
</dbReference>
<dbReference type="EMBL" id="AFZF02000013">
    <property type="protein sequence ID" value="EHL17061.1"/>
    <property type="molecule type" value="Genomic_DNA"/>
</dbReference>
<dbReference type="EMBL" id="AFZG01000029">
    <property type="protein sequence ID" value="EHL19142.1"/>
    <property type="molecule type" value="Genomic_DNA"/>
</dbReference>
<keyword evidence="2" id="KW-0004">4Fe-4S</keyword>
<evidence type="ECO:0000313" key="16">
    <source>
        <dbReference type="Proteomes" id="UP000017818"/>
    </source>
</evidence>
<dbReference type="EMBL" id="ALNK01000003">
    <property type="protein sequence ID" value="EJU24728.1"/>
    <property type="molecule type" value="Genomic_DNA"/>
</dbReference>
<keyword evidence="7" id="KW-0472">Membrane</keyword>
<dbReference type="PATRIC" id="fig|796937.3.peg.1383"/>
<evidence type="ECO:0000313" key="13">
    <source>
        <dbReference type="Proteomes" id="UP000003379"/>
    </source>
</evidence>
<dbReference type="Gene3D" id="3.30.70.20">
    <property type="match status" value="1"/>
</dbReference>
<evidence type="ECO:0000256" key="6">
    <source>
        <dbReference type="ARBA" id="ARBA00023014"/>
    </source>
</evidence>
<dbReference type="Proteomes" id="UP000005244">
    <property type="component" value="Unassembled WGS sequence"/>
</dbReference>
<keyword evidence="7" id="KW-0812">Transmembrane</keyword>
<keyword evidence="1" id="KW-0813">Transport</keyword>
<dbReference type="Proteomes" id="UP000006437">
    <property type="component" value="Unassembled WGS sequence"/>
</dbReference>
<dbReference type="SUPFAM" id="SSF54862">
    <property type="entry name" value="4Fe-4S ferredoxins"/>
    <property type="match status" value="1"/>
</dbReference>
<keyword evidence="7" id="KW-1133">Transmembrane helix</keyword>
<accession>G9XD46</accession>
<dbReference type="GO" id="GO:0051539">
    <property type="term" value="F:4 iron, 4 sulfur cluster binding"/>
    <property type="evidence" value="ECO:0007669"/>
    <property type="project" value="UniProtKB-KW"/>
</dbReference>
<feature type="transmembrane region" description="Helical" evidence="7">
    <location>
        <begin position="72"/>
        <end position="104"/>
    </location>
</feature>
<protein>
    <submittedName>
        <fullName evidence="12">4Fe-4S binding domain protein</fullName>
    </submittedName>
</protein>
<dbReference type="EMBL" id="AFZE01000025">
    <property type="protein sequence ID" value="EHL14543.1"/>
    <property type="molecule type" value="Genomic_DNA"/>
</dbReference>
<evidence type="ECO:0000313" key="12">
    <source>
        <dbReference type="EMBL" id="EJU24728.1"/>
    </source>
</evidence>
<dbReference type="PROSITE" id="PS00198">
    <property type="entry name" value="4FE4S_FER_1"/>
    <property type="match status" value="2"/>
</dbReference>
<dbReference type="PANTHER" id="PTHR30176">
    <property type="entry name" value="FERREDOXIN-TYPE PROTEIN NAPH"/>
    <property type="match status" value="1"/>
</dbReference>
<feature type="domain" description="4Fe-4S ferredoxin-type" evidence="8">
    <location>
        <begin position="225"/>
        <end position="254"/>
    </location>
</feature>
<evidence type="ECO:0000256" key="7">
    <source>
        <dbReference type="SAM" id="Phobius"/>
    </source>
</evidence>
<dbReference type="AlphaFoldDB" id="G9XD46"/>
<accession>V9HK97</accession>
<reference evidence="10 16" key="3">
    <citation type="submission" date="2012-05" db="EMBL/GenBank/DDBJ databases">
        <title>The Genome Sequence of Eubacteriaceae bacterium CM2.</title>
        <authorList>
            <consortium name="The Broad Institute Genome Sequencing Platform"/>
            <person name="Earl A."/>
            <person name="Ward D."/>
            <person name="Feldgarden M."/>
            <person name="Gevers D."/>
            <person name="Sizova M."/>
            <person name="Hazen A."/>
            <person name="Epstein S."/>
            <person name="Walker B."/>
            <person name="Young S.K."/>
            <person name="Zeng Q."/>
            <person name="Gargeya S."/>
            <person name="Fitzgerald M."/>
            <person name="Haas B."/>
            <person name="Abouelleil A."/>
            <person name="Alvarado L."/>
            <person name="Arachchi H.M."/>
            <person name="Berlin A."/>
            <person name="Chapman S.B."/>
            <person name="Goldberg J."/>
            <person name="Griggs A."/>
            <person name="Gujja S."/>
            <person name="Hansen M."/>
            <person name="Howarth C."/>
            <person name="Imamovic A."/>
            <person name="Larimer J."/>
            <person name="McCowen C."/>
            <person name="Montmayeur A."/>
            <person name="Murphy C."/>
            <person name="Neiman D."/>
            <person name="Pearson M."/>
            <person name="Priest M."/>
            <person name="Roberts A."/>
            <person name="Saif S."/>
            <person name="Shea T."/>
            <person name="Sisk P."/>
            <person name="Sykes S."/>
            <person name="Wortman J."/>
            <person name="Nusbaum C."/>
            <person name="Birren B."/>
        </authorList>
    </citation>
    <scope>NUCLEOTIDE SEQUENCE [LARGE SCALE GENOMIC DNA]</scope>
    <source>
        <strain evidence="10 16">CM2</strain>
    </source>
</reference>
<comment type="caution">
    <text evidence="11">The sequence shown here is derived from an EMBL/GenBank/DDBJ whole genome shotgun (WGS) entry which is preliminary data.</text>
</comment>
<dbReference type="Proteomes" id="UP000003379">
    <property type="component" value="Unassembled WGS sequence"/>
</dbReference>
<dbReference type="Pfam" id="PF13187">
    <property type="entry name" value="Fer4_9"/>
    <property type="match status" value="1"/>
</dbReference>
<reference evidence="12 14" key="4">
    <citation type="submission" date="2012-07" db="EMBL/GenBank/DDBJ databases">
        <authorList>
            <person name="Durkin A.S."/>
            <person name="McCorrison J."/>
            <person name="Torralba M."/>
            <person name="Gillis M."/>
            <person name="Methe B."/>
            <person name="Sutton G."/>
            <person name="Nelson K.E."/>
        </authorList>
    </citation>
    <scope>NUCLEOTIDE SEQUENCE [LARGE SCALE GENOMIC DNA]</scope>
    <source>
        <strain evidence="12 14">OBRC8</strain>
    </source>
</reference>
<evidence type="ECO:0000259" key="8">
    <source>
        <dbReference type="PROSITE" id="PS51379"/>
    </source>
</evidence>
<evidence type="ECO:0000256" key="2">
    <source>
        <dbReference type="ARBA" id="ARBA00022485"/>
    </source>
</evidence>
<feature type="transmembrane region" description="Helical" evidence="7">
    <location>
        <begin position="183"/>
        <end position="202"/>
    </location>
</feature>
<dbReference type="STRING" id="796937.HMPREF9630_01744"/>
<keyword evidence="4" id="KW-0249">Electron transport</keyword>
<accession>G9X185</accession>
<feature type="transmembrane region" description="Helical" evidence="7">
    <location>
        <begin position="125"/>
        <end position="143"/>
    </location>
</feature>
<keyword evidence="14" id="KW-1185">Reference proteome</keyword>
<dbReference type="PANTHER" id="PTHR30176:SF3">
    <property type="entry name" value="FERREDOXIN-TYPE PROTEIN NAPH"/>
    <property type="match status" value="1"/>
</dbReference>
<evidence type="ECO:0000256" key="4">
    <source>
        <dbReference type="ARBA" id="ARBA00022982"/>
    </source>
</evidence>
<feature type="domain" description="4Fe-4S ferredoxin-type" evidence="8">
    <location>
        <begin position="255"/>
        <end position="279"/>
    </location>
</feature>
<gene>
    <name evidence="12" type="ORF">HMPREF1143_0720</name>
    <name evidence="11" type="ORF">HMPREF9628_01773</name>
    <name evidence="9" type="ORF">HMPREF9629_02129</name>
    <name evidence="10" type="ORF">HMPREF9630_01744</name>
</gene>
<dbReference type="Pfam" id="PF12801">
    <property type="entry name" value="Fer4_5"/>
    <property type="match status" value="2"/>
</dbReference>
<keyword evidence="3" id="KW-0479">Metal-binding</keyword>